<protein>
    <submittedName>
        <fullName evidence="1">Uncharacterized protein</fullName>
    </submittedName>
</protein>
<reference evidence="1 2" key="1">
    <citation type="submission" date="2018-11" db="EMBL/GenBank/DDBJ databases">
        <authorList>
            <consortium name="Pathogen Informatics"/>
        </authorList>
    </citation>
    <scope>NUCLEOTIDE SEQUENCE [LARGE SCALE GENOMIC DNA]</scope>
    <source>
        <strain>Denwood</strain>
        <strain evidence="2">Zambia</strain>
    </source>
</reference>
<organism evidence="1 2">
    <name type="scientific">Schistosoma mattheei</name>
    <dbReference type="NCBI Taxonomy" id="31246"/>
    <lineage>
        <taxon>Eukaryota</taxon>
        <taxon>Metazoa</taxon>
        <taxon>Spiralia</taxon>
        <taxon>Lophotrochozoa</taxon>
        <taxon>Platyhelminthes</taxon>
        <taxon>Trematoda</taxon>
        <taxon>Digenea</taxon>
        <taxon>Strigeidida</taxon>
        <taxon>Schistosomatoidea</taxon>
        <taxon>Schistosomatidae</taxon>
        <taxon>Schistosoma</taxon>
    </lineage>
</organism>
<dbReference type="Proteomes" id="UP000269396">
    <property type="component" value="Unassembled WGS sequence"/>
</dbReference>
<keyword evidence="2" id="KW-1185">Reference proteome</keyword>
<dbReference type="EMBL" id="UZAL01002213">
    <property type="protein sequence ID" value="VDO81844.1"/>
    <property type="molecule type" value="Genomic_DNA"/>
</dbReference>
<evidence type="ECO:0000313" key="2">
    <source>
        <dbReference type="Proteomes" id="UP000269396"/>
    </source>
</evidence>
<gene>
    <name evidence="1" type="ORF">SMTD_LOCUS1832</name>
</gene>
<dbReference type="AlphaFoldDB" id="A0A183NI96"/>
<name>A0A183NI96_9TREM</name>
<accession>A0A183NI96</accession>
<proteinExistence type="predicted"/>
<evidence type="ECO:0000313" key="1">
    <source>
        <dbReference type="EMBL" id="VDO81844.1"/>
    </source>
</evidence>
<sequence>MDLKLGELLQPSSNIYKYLQIVVHAGYSTSIDRIPSTTAFCGRTNQLPAEEETSKRRWKSIGNTLCRSSICITRQVPTWNCEGKRKRGRSKSTLRRKIEAGMKRMNNNWKELERTAQKRIGWRMLMGGLCSFTRSNRDK</sequence>